<accession>A0AAE3ZBK3</accession>
<dbReference type="EMBL" id="JAVDXW010000001">
    <property type="protein sequence ID" value="MDR7301892.1"/>
    <property type="molecule type" value="Genomic_DNA"/>
</dbReference>
<feature type="compositionally biased region" description="Basic residues" evidence="5">
    <location>
        <begin position="186"/>
        <end position="196"/>
    </location>
</feature>
<sequence>MLVRRLARPLLSSIFIYGGIGALRDVKGHAKAAEPWLNKTVGQVRDSVPEQVPTDPETLITIDGAVKIGAGAMLALGKFPRLSATLLTGSLTATTLSQHAYWEYEDAEQRATQQVQFFKNLSLLGGLLITAVDTAGKPSVGYRTRHGAQRLTDQAQIASQFSSKQAQKAQKKAQKKGMKQGAKGAKAAKKGWAKTD</sequence>
<protein>
    <submittedName>
        <fullName evidence="6">Membrane protein YphA (DoxX/SURF4 family)</fullName>
    </submittedName>
</protein>
<dbReference type="Pfam" id="PF07681">
    <property type="entry name" value="DoxX"/>
    <property type="match status" value="1"/>
</dbReference>
<evidence type="ECO:0000313" key="7">
    <source>
        <dbReference type="Proteomes" id="UP001180845"/>
    </source>
</evidence>
<feature type="region of interest" description="Disordered" evidence="5">
    <location>
        <begin position="156"/>
        <end position="196"/>
    </location>
</feature>
<organism evidence="6 7">
    <name type="scientific">Haloactinomyces albus</name>
    <dbReference type="NCBI Taxonomy" id="1352928"/>
    <lineage>
        <taxon>Bacteria</taxon>
        <taxon>Bacillati</taxon>
        <taxon>Actinomycetota</taxon>
        <taxon>Actinomycetes</taxon>
        <taxon>Actinopolysporales</taxon>
        <taxon>Actinopolysporaceae</taxon>
        <taxon>Haloactinomyces</taxon>
    </lineage>
</organism>
<name>A0AAE3ZBK3_9ACTN</name>
<keyword evidence="4" id="KW-0472">Membrane</keyword>
<keyword evidence="3" id="KW-1133">Transmembrane helix</keyword>
<reference evidence="6" key="1">
    <citation type="submission" date="2023-07" db="EMBL/GenBank/DDBJ databases">
        <title>Sequencing the genomes of 1000 actinobacteria strains.</title>
        <authorList>
            <person name="Klenk H.-P."/>
        </authorList>
    </citation>
    <scope>NUCLEOTIDE SEQUENCE</scope>
    <source>
        <strain evidence="6">DSM 45977</strain>
    </source>
</reference>
<evidence type="ECO:0000256" key="5">
    <source>
        <dbReference type="SAM" id="MobiDB-lite"/>
    </source>
</evidence>
<proteinExistence type="predicted"/>
<comment type="subcellular location">
    <subcellularLocation>
        <location evidence="1">Membrane</location>
        <topology evidence="1">Multi-pass membrane protein</topology>
    </subcellularLocation>
</comment>
<evidence type="ECO:0000256" key="4">
    <source>
        <dbReference type="ARBA" id="ARBA00023136"/>
    </source>
</evidence>
<keyword evidence="7" id="KW-1185">Reference proteome</keyword>
<evidence type="ECO:0000313" key="6">
    <source>
        <dbReference type="EMBL" id="MDR7301892.1"/>
    </source>
</evidence>
<evidence type="ECO:0000256" key="1">
    <source>
        <dbReference type="ARBA" id="ARBA00004141"/>
    </source>
</evidence>
<comment type="caution">
    <text evidence="6">The sequence shown here is derived from an EMBL/GenBank/DDBJ whole genome shotgun (WGS) entry which is preliminary data.</text>
</comment>
<dbReference type="RefSeq" id="WP_310272961.1">
    <property type="nucleotide sequence ID" value="NZ_JAVDXW010000001.1"/>
</dbReference>
<feature type="compositionally biased region" description="Low complexity" evidence="5">
    <location>
        <begin position="156"/>
        <end position="168"/>
    </location>
</feature>
<dbReference type="GO" id="GO:0016020">
    <property type="term" value="C:membrane"/>
    <property type="evidence" value="ECO:0007669"/>
    <property type="project" value="UniProtKB-SubCell"/>
</dbReference>
<evidence type="ECO:0000256" key="2">
    <source>
        <dbReference type="ARBA" id="ARBA00022692"/>
    </source>
</evidence>
<gene>
    <name evidence="6" type="ORF">JOF55_002073</name>
</gene>
<keyword evidence="2" id="KW-0812">Transmembrane</keyword>
<dbReference type="InterPro" id="IPR032808">
    <property type="entry name" value="DoxX"/>
</dbReference>
<evidence type="ECO:0000256" key="3">
    <source>
        <dbReference type="ARBA" id="ARBA00022989"/>
    </source>
</evidence>
<feature type="compositionally biased region" description="Basic residues" evidence="5">
    <location>
        <begin position="169"/>
        <end position="178"/>
    </location>
</feature>
<dbReference type="AlphaFoldDB" id="A0AAE3ZBK3"/>
<dbReference type="Proteomes" id="UP001180845">
    <property type="component" value="Unassembled WGS sequence"/>
</dbReference>